<evidence type="ECO:0000256" key="4">
    <source>
        <dbReference type="ARBA" id="ARBA00022723"/>
    </source>
</evidence>
<keyword evidence="9 11" id="KW-0539">Nucleus</keyword>
<feature type="domain" description="C3H1-type" evidence="13">
    <location>
        <begin position="90"/>
        <end position="117"/>
    </location>
</feature>
<sequence length="255" mass="28802">MQEIIASVDHIKFDLEIAVEQQLGAQPLPFPGMDKSGAAVCEFFLKAACGKGGMCPFRHISGEKTVVCKHWLRGLCKKGDQCEFLHEYDMTKMPECYFYSKFGECSNKECPFLHIDPESKIKDCPWYDRGFCKHALDLNCRWEPPSSPHCRSRRSHPRSRELRRSSGSCRVKTAARAAEDPGRWSRSHATSVVKKDTMPTDVPKGTWPFSADSDSSWTQLRAAWGAPCWGPPWAIPGSVCLTVSHQRWCGSGWSW</sequence>
<dbReference type="Proteomes" id="UP000314981">
    <property type="component" value="Chromosome 25"/>
</dbReference>
<dbReference type="InterPro" id="IPR045348">
    <property type="entry name" value="CPSF4/Yth1"/>
</dbReference>
<dbReference type="Pfam" id="PF15663">
    <property type="entry name" value="zf-CCCH_3"/>
    <property type="match status" value="1"/>
</dbReference>
<comment type="subunit">
    <text evidence="11">Component of the cleavage and polyadenylation specificity factor (CPSF) complex.</text>
</comment>
<evidence type="ECO:0000256" key="9">
    <source>
        <dbReference type="ARBA" id="ARBA00023242"/>
    </source>
</evidence>
<comment type="subcellular location">
    <subcellularLocation>
        <location evidence="1 11">Nucleus</location>
    </subcellularLocation>
</comment>
<dbReference type="InterPro" id="IPR036855">
    <property type="entry name" value="Znf_CCCH_sf"/>
</dbReference>
<keyword evidence="5 11" id="KW-0677">Repeat</keyword>
<feature type="region of interest" description="Disordered" evidence="12">
    <location>
        <begin position="145"/>
        <end position="167"/>
    </location>
</feature>
<organism evidence="14 15">
    <name type="scientific">Bos indicus x Bos taurus</name>
    <name type="common">Hybrid cattle</name>
    <dbReference type="NCBI Taxonomy" id="30522"/>
    <lineage>
        <taxon>Eukaryota</taxon>
        <taxon>Metazoa</taxon>
        <taxon>Chordata</taxon>
        <taxon>Craniata</taxon>
        <taxon>Vertebrata</taxon>
        <taxon>Euteleostomi</taxon>
        <taxon>Mammalia</taxon>
        <taxon>Eutheria</taxon>
        <taxon>Laurasiatheria</taxon>
        <taxon>Artiodactyla</taxon>
        <taxon>Ruminantia</taxon>
        <taxon>Pecora</taxon>
        <taxon>Bovidae</taxon>
        <taxon>Bovinae</taxon>
        <taxon>Bos</taxon>
    </lineage>
</organism>
<evidence type="ECO:0000256" key="11">
    <source>
        <dbReference type="RuleBase" id="RU369008"/>
    </source>
</evidence>
<evidence type="ECO:0000256" key="5">
    <source>
        <dbReference type="ARBA" id="ARBA00022737"/>
    </source>
</evidence>
<dbReference type="PROSITE" id="PS50103">
    <property type="entry name" value="ZF_C3H1"/>
    <property type="match status" value="3"/>
</dbReference>
<keyword evidence="15" id="KW-1185">Reference proteome</keyword>
<evidence type="ECO:0000313" key="14">
    <source>
        <dbReference type="Ensembl" id="ENSBIXP00000000284.1"/>
    </source>
</evidence>
<evidence type="ECO:0000256" key="7">
    <source>
        <dbReference type="ARBA" id="ARBA00022833"/>
    </source>
</evidence>
<evidence type="ECO:0000256" key="3">
    <source>
        <dbReference type="ARBA" id="ARBA00022664"/>
    </source>
</evidence>
<keyword evidence="7 10" id="KW-0862">Zinc</keyword>
<keyword evidence="6 10" id="KW-0863">Zinc-finger</keyword>
<dbReference type="PANTHER" id="PTHR23102:SF18">
    <property type="entry name" value="CLEAVAGE AND POLYADENYLATION SPECIFICITY FACTOR SUBUNIT 4"/>
    <property type="match status" value="1"/>
</dbReference>
<evidence type="ECO:0000256" key="10">
    <source>
        <dbReference type="PROSITE-ProRule" id="PRU00723"/>
    </source>
</evidence>
<feature type="domain" description="C3H1-type" evidence="13">
    <location>
        <begin position="62"/>
        <end position="89"/>
    </location>
</feature>
<protein>
    <recommendedName>
        <fullName evidence="2 11">Cleavage and polyadenylation specificity factor subunit 4</fullName>
        <shortName evidence="11">CPSF 30 kDa subunit</shortName>
    </recommendedName>
    <alternativeName>
        <fullName evidence="11">Cleavage and polyadenylation specificity factor 30 kDa subunit</fullName>
    </alternativeName>
</protein>
<evidence type="ECO:0000256" key="8">
    <source>
        <dbReference type="ARBA" id="ARBA00022884"/>
    </source>
</evidence>
<keyword evidence="4 10" id="KW-0479">Metal-binding</keyword>
<reference evidence="14" key="3">
    <citation type="submission" date="2025-09" db="UniProtKB">
        <authorList>
            <consortium name="Ensembl"/>
        </authorList>
    </citation>
    <scope>IDENTIFICATION</scope>
</reference>
<feature type="zinc finger region" description="C3H1-type" evidence="10">
    <location>
        <begin position="35"/>
        <end position="59"/>
    </location>
</feature>
<keyword evidence="3 11" id="KW-0507">mRNA processing</keyword>
<evidence type="ECO:0000256" key="12">
    <source>
        <dbReference type="SAM" id="MobiDB-lite"/>
    </source>
</evidence>
<reference evidence="14 15" key="1">
    <citation type="submission" date="2018-11" db="EMBL/GenBank/DDBJ databases">
        <title>Haplotype-resolved cattle genomes.</title>
        <authorList>
            <person name="Low W.Y."/>
            <person name="Tearle R."/>
            <person name="Bickhart D.M."/>
            <person name="Rosen B.D."/>
            <person name="Koren S."/>
            <person name="Rhie A."/>
            <person name="Hiendleder S."/>
            <person name="Phillippy A.M."/>
            <person name="Smith T.P.L."/>
            <person name="Williams J.L."/>
        </authorList>
    </citation>
    <scope>NUCLEOTIDE SEQUENCE [LARGE SCALE GENOMIC DNA]</scope>
</reference>
<evidence type="ECO:0000256" key="6">
    <source>
        <dbReference type="ARBA" id="ARBA00022771"/>
    </source>
</evidence>
<evidence type="ECO:0000256" key="1">
    <source>
        <dbReference type="ARBA" id="ARBA00004123"/>
    </source>
</evidence>
<dbReference type="PANTHER" id="PTHR23102">
    <property type="entry name" value="CLEAVAGE AND POLYADENYLATION SPECIFICITY FACTOR SUBUNIT 4-RELATED"/>
    <property type="match status" value="1"/>
</dbReference>
<dbReference type="GO" id="GO:0003723">
    <property type="term" value="F:RNA binding"/>
    <property type="evidence" value="ECO:0007669"/>
    <property type="project" value="UniProtKB-UniRule"/>
</dbReference>
<dbReference type="GO" id="GO:0005847">
    <property type="term" value="C:mRNA cleavage and polyadenylation specificity factor complex"/>
    <property type="evidence" value="ECO:0007669"/>
    <property type="project" value="UniProtKB-UniRule"/>
</dbReference>
<gene>
    <name evidence="14" type="primary">CPSF4</name>
</gene>
<evidence type="ECO:0000313" key="15">
    <source>
        <dbReference type="Proteomes" id="UP000314981"/>
    </source>
</evidence>
<feature type="zinc finger region" description="C3H1-type" evidence="10">
    <location>
        <begin position="90"/>
        <end position="117"/>
    </location>
</feature>
<dbReference type="GO" id="GO:0008270">
    <property type="term" value="F:zinc ion binding"/>
    <property type="evidence" value="ECO:0007669"/>
    <property type="project" value="UniProtKB-KW"/>
</dbReference>
<dbReference type="GO" id="GO:0031124">
    <property type="term" value="P:mRNA 3'-end processing"/>
    <property type="evidence" value="ECO:0007669"/>
    <property type="project" value="UniProtKB-UniRule"/>
</dbReference>
<proteinExistence type="inferred from homology"/>
<comment type="similarity">
    <text evidence="11">Belongs to the CPSF4/YTH1 family.</text>
</comment>
<feature type="region of interest" description="Disordered" evidence="12">
    <location>
        <begin position="180"/>
        <end position="199"/>
    </location>
</feature>
<reference evidence="14" key="2">
    <citation type="submission" date="2025-08" db="UniProtKB">
        <authorList>
            <consortium name="Ensembl"/>
        </authorList>
    </citation>
    <scope>IDENTIFICATION</scope>
</reference>
<comment type="function">
    <text evidence="11">Component of the cleavage and polyadenylation specificity factor (CPSF) complex that play a key role in pre-mRNA 3'-end formation, recognizing the AAUAAA signal sequence and interacting with poly(A) polymerase and other factors to bring about cleavage and poly(A) addition. CPSF4 binds RNA polymers with a preference for poly(U).</text>
</comment>
<evidence type="ECO:0000259" key="13">
    <source>
        <dbReference type="PROSITE" id="PS50103"/>
    </source>
</evidence>
<evidence type="ECO:0000256" key="2">
    <source>
        <dbReference type="ARBA" id="ARBA00016264"/>
    </source>
</evidence>
<dbReference type="FunFam" id="4.10.1000.10:FF:000005">
    <property type="entry name" value="cleavage and polyadenylation specificity factor subunit 4"/>
    <property type="match status" value="1"/>
</dbReference>
<dbReference type="AlphaFoldDB" id="A0A4W2BKE2"/>
<dbReference type="Gene3D" id="4.10.1000.10">
    <property type="entry name" value="Zinc finger, CCCH-type"/>
    <property type="match status" value="1"/>
</dbReference>
<accession>A0A4W2BKE2</accession>
<keyword evidence="8 11" id="KW-0694">RNA-binding</keyword>
<feature type="domain" description="C3H1-type" evidence="13">
    <location>
        <begin position="35"/>
        <end position="59"/>
    </location>
</feature>
<dbReference type="Ensembl" id="ENSBIXT00000053439.1">
    <property type="protein sequence ID" value="ENSBIXP00000000284.1"/>
    <property type="gene ID" value="ENSBIXG00000030017.1"/>
</dbReference>
<dbReference type="SUPFAM" id="SSF90229">
    <property type="entry name" value="CCCH zinc finger"/>
    <property type="match status" value="1"/>
</dbReference>
<dbReference type="InterPro" id="IPR000571">
    <property type="entry name" value="Znf_CCCH"/>
</dbReference>
<feature type="zinc finger region" description="C3H1-type" evidence="10">
    <location>
        <begin position="62"/>
        <end position="89"/>
    </location>
</feature>
<dbReference type="SMART" id="SM00356">
    <property type="entry name" value="ZnF_C3H1"/>
    <property type="match status" value="4"/>
</dbReference>
<name>A0A4W2BKE2_BOBOX</name>
<dbReference type="InterPro" id="IPR041686">
    <property type="entry name" value="Znf-CCCH_3"/>
</dbReference>